<reference evidence="3" key="1">
    <citation type="submission" date="2014-12" db="EMBL/GenBank/DDBJ databases">
        <title>Insight into the proteome of Arion vulgaris.</title>
        <authorList>
            <person name="Aradska J."/>
            <person name="Bulat T."/>
            <person name="Smidak R."/>
            <person name="Sarate P."/>
            <person name="Gangsoo J."/>
            <person name="Sialana F."/>
            <person name="Bilban M."/>
            <person name="Lubec G."/>
        </authorList>
    </citation>
    <scope>NUCLEOTIDE SEQUENCE</scope>
    <source>
        <tissue evidence="3">Skin</tissue>
    </source>
</reference>
<protein>
    <recommendedName>
        <fullName evidence="2">RNase H type-1 domain-containing protein</fullName>
    </recommendedName>
</protein>
<proteinExistence type="predicted"/>
<evidence type="ECO:0000313" key="3">
    <source>
        <dbReference type="EMBL" id="CEK84685.1"/>
    </source>
</evidence>
<dbReference type="InterPro" id="IPR012337">
    <property type="entry name" value="RNaseH-like_sf"/>
</dbReference>
<sequence>MGFHINIMWIPSHVGIVGNEQADKEANKGRSSSRKIKMSLGPGQSLRSRA</sequence>
<dbReference type="AlphaFoldDB" id="A0A0B7AXP8"/>
<dbReference type="SUPFAM" id="SSF53098">
    <property type="entry name" value="Ribonuclease H-like"/>
    <property type="match status" value="1"/>
</dbReference>
<evidence type="ECO:0000259" key="2">
    <source>
        <dbReference type="PROSITE" id="PS50879"/>
    </source>
</evidence>
<dbReference type="GO" id="GO:0004523">
    <property type="term" value="F:RNA-DNA hybrid ribonuclease activity"/>
    <property type="evidence" value="ECO:0007669"/>
    <property type="project" value="InterPro"/>
</dbReference>
<dbReference type="Gene3D" id="3.30.420.10">
    <property type="entry name" value="Ribonuclease H-like superfamily/Ribonuclease H"/>
    <property type="match status" value="1"/>
</dbReference>
<dbReference type="PROSITE" id="PS50879">
    <property type="entry name" value="RNASE_H_1"/>
    <property type="match status" value="1"/>
</dbReference>
<evidence type="ECO:0000256" key="1">
    <source>
        <dbReference type="SAM" id="MobiDB-lite"/>
    </source>
</evidence>
<organism evidence="3">
    <name type="scientific">Arion vulgaris</name>
    <dbReference type="NCBI Taxonomy" id="1028688"/>
    <lineage>
        <taxon>Eukaryota</taxon>
        <taxon>Metazoa</taxon>
        <taxon>Spiralia</taxon>
        <taxon>Lophotrochozoa</taxon>
        <taxon>Mollusca</taxon>
        <taxon>Gastropoda</taxon>
        <taxon>Heterobranchia</taxon>
        <taxon>Euthyneura</taxon>
        <taxon>Panpulmonata</taxon>
        <taxon>Eupulmonata</taxon>
        <taxon>Stylommatophora</taxon>
        <taxon>Helicina</taxon>
        <taxon>Arionoidea</taxon>
        <taxon>Arionidae</taxon>
        <taxon>Arion</taxon>
    </lineage>
</organism>
<gene>
    <name evidence="3" type="primary">ORF143987</name>
</gene>
<feature type="domain" description="RNase H type-1" evidence="2">
    <location>
        <begin position="1"/>
        <end position="31"/>
    </location>
</feature>
<dbReference type="GO" id="GO:0003676">
    <property type="term" value="F:nucleic acid binding"/>
    <property type="evidence" value="ECO:0007669"/>
    <property type="project" value="InterPro"/>
</dbReference>
<dbReference type="InterPro" id="IPR002156">
    <property type="entry name" value="RNaseH_domain"/>
</dbReference>
<dbReference type="InterPro" id="IPR036397">
    <property type="entry name" value="RNaseH_sf"/>
</dbReference>
<dbReference type="EMBL" id="HACG01037820">
    <property type="protein sequence ID" value="CEK84685.1"/>
    <property type="molecule type" value="Transcribed_RNA"/>
</dbReference>
<accession>A0A0B7AXP8</accession>
<feature type="region of interest" description="Disordered" evidence="1">
    <location>
        <begin position="22"/>
        <end position="50"/>
    </location>
</feature>
<name>A0A0B7AXP8_9EUPU</name>